<dbReference type="Gene3D" id="3.40.190.10">
    <property type="entry name" value="Periplasmic binding protein-like II"/>
    <property type="match status" value="2"/>
</dbReference>
<dbReference type="RefSeq" id="XP_014261676.2">
    <property type="nucleotide sequence ID" value="XM_014406190.2"/>
</dbReference>
<evidence type="ECO:0000256" key="1">
    <source>
        <dbReference type="ARBA" id="ARBA00004651"/>
    </source>
</evidence>
<evidence type="ECO:0000256" key="7">
    <source>
        <dbReference type="ARBA" id="ARBA00023180"/>
    </source>
</evidence>
<evidence type="ECO:0000256" key="6">
    <source>
        <dbReference type="ARBA" id="ARBA00023170"/>
    </source>
</evidence>
<keyword evidence="10" id="KW-1185">Reference proteome</keyword>
<dbReference type="PANTHER" id="PTHR42643:SF30">
    <property type="entry name" value="IONOTROPIC RECEPTOR 40A-RELATED"/>
    <property type="match status" value="1"/>
</dbReference>
<feature type="transmembrane region" description="Helical" evidence="8">
    <location>
        <begin position="195"/>
        <end position="220"/>
    </location>
</feature>
<keyword evidence="4 8" id="KW-1133">Transmembrane helix</keyword>
<dbReference type="InterPro" id="IPR052192">
    <property type="entry name" value="Insect_Ionotropic_Sensory_Rcpt"/>
</dbReference>
<dbReference type="GeneID" id="106673847"/>
<evidence type="ECO:0000256" key="3">
    <source>
        <dbReference type="ARBA" id="ARBA00022692"/>
    </source>
</evidence>
<dbReference type="Proteomes" id="UP000494040">
    <property type="component" value="Unassembled WGS sequence"/>
</dbReference>
<dbReference type="OMA" id="FICELIR"/>
<dbReference type="PANTHER" id="PTHR42643">
    <property type="entry name" value="IONOTROPIC RECEPTOR 20A-RELATED"/>
    <property type="match status" value="1"/>
</dbReference>
<keyword evidence="2" id="KW-1003">Cell membrane</keyword>
<sequence>MKTPNTCSMRILSIALLLFGLFVSTFYNAAIMHGLLTPVPIPVPTLEQLVKNPSLELGILDANYLSGNRNSWAFFFKPETRAQLEKRSRVMSADAGLEMMRTKRFAFCTDDFGAYWDISRKFSDSEKCEIVEIETRDPFHIGWMVGRNSTNKELFNRGIIWLKENGLSYRTKRFWFPMSPSCYGSITFLHVTLEAVVIAVGIYLAGVVFSIFVLGVELLIHIRQRTVKVQIIKVRRVKIS</sequence>
<keyword evidence="3 8" id="KW-0812">Transmembrane</keyword>
<evidence type="ECO:0000256" key="2">
    <source>
        <dbReference type="ARBA" id="ARBA00022475"/>
    </source>
</evidence>
<proteinExistence type="predicted"/>
<dbReference type="SUPFAM" id="SSF53850">
    <property type="entry name" value="Periplasmic binding protein-like II"/>
    <property type="match status" value="1"/>
</dbReference>
<evidence type="ECO:0008006" key="11">
    <source>
        <dbReference type="Google" id="ProtNLM"/>
    </source>
</evidence>
<dbReference type="EnsemblMetazoa" id="XM_014406190.2">
    <property type="protein sequence ID" value="XP_014261676.2"/>
    <property type="gene ID" value="LOC106673847"/>
</dbReference>
<keyword evidence="6" id="KW-0675">Receptor</keyword>
<evidence type="ECO:0000256" key="8">
    <source>
        <dbReference type="SAM" id="Phobius"/>
    </source>
</evidence>
<evidence type="ECO:0000256" key="4">
    <source>
        <dbReference type="ARBA" id="ARBA00022989"/>
    </source>
</evidence>
<evidence type="ECO:0000256" key="5">
    <source>
        <dbReference type="ARBA" id="ARBA00023136"/>
    </source>
</evidence>
<dbReference type="GO" id="GO:0005886">
    <property type="term" value="C:plasma membrane"/>
    <property type="evidence" value="ECO:0007669"/>
    <property type="project" value="UniProtKB-SubCell"/>
</dbReference>
<accession>A0A8I6SD62</accession>
<comment type="subcellular location">
    <subcellularLocation>
        <location evidence="1">Cell membrane</location>
        <topology evidence="1">Multi-pass membrane protein</topology>
    </subcellularLocation>
</comment>
<evidence type="ECO:0000313" key="10">
    <source>
        <dbReference type="Proteomes" id="UP000494040"/>
    </source>
</evidence>
<dbReference type="AlphaFoldDB" id="A0A8I6SD62"/>
<protein>
    <recommendedName>
        <fullName evidence="11">Ionotropic receptor</fullName>
    </recommendedName>
</protein>
<evidence type="ECO:0000313" key="9">
    <source>
        <dbReference type="EnsemblMetazoa" id="XP_014261676.2"/>
    </source>
</evidence>
<dbReference type="OrthoDB" id="6581555at2759"/>
<organism evidence="9 10">
    <name type="scientific">Cimex lectularius</name>
    <name type="common">Bed bug</name>
    <name type="synonym">Acanthia lectularia</name>
    <dbReference type="NCBI Taxonomy" id="79782"/>
    <lineage>
        <taxon>Eukaryota</taxon>
        <taxon>Metazoa</taxon>
        <taxon>Ecdysozoa</taxon>
        <taxon>Arthropoda</taxon>
        <taxon>Hexapoda</taxon>
        <taxon>Insecta</taxon>
        <taxon>Pterygota</taxon>
        <taxon>Neoptera</taxon>
        <taxon>Paraneoptera</taxon>
        <taxon>Hemiptera</taxon>
        <taxon>Heteroptera</taxon>
        <taxon>Panheteroptera</taxon>
        <taxon>Cimicomorpha</taxon>
        <taxon>Cimicidae</taxon>
        <taxon>Cimex</taxon>
    </lineage>
</organism>
<name>A0A8I6SD62_CIMLE</name>
<reference evidence="9" key="1">
    <citation type="submission" date="2022-01" db="UniProtKB">
        <authorList>
            <consortium name="EnsemblMetazoa"/>
        </authorList>
    </citation>
    <scope>IDENTIFICATION</scope>
</reference>
<keyword evidence="5 8" id="KW-0472">Membrane</keyword>
<keyword evidence="7" id="KW-0325">Glycoprotein</keyword>
<dbReference type="KEGG" id="clec:106673847"/>